<evidence type="ECO:0000256" key="1">
    <source>
        <dbReference type="SAM" id="MobiDB-lite"/>
    </source>
</evidence>
<dbReference type="Proteomes" id="UP000221961">
    <property type="component" value="Chromosome"/>
</dbReference>
<protein>
    <recommendedName>
        <fullName evidence="4">PASTA domain-containing protein</fullName>
    </recommendedName>
</protein>
<gene>
    <name evidence="2" type="ORF">CRH09_17950</name>
</gene>
<dbReference type="KEGG" id="ntp:CRH09_17950"/>
<dbReference type="EMBL" id="CP023778">
    <property type="protein sequence ID" value="ATL67799.1"/>
    <property type="molecule type" value="Genomic_DNA"/>
</dbReference>
<feature type="compositionally biased region" description="Low complexity" evidence="1">
    <location>
        <begin position="31"/>
        <end position="55"/>
    </location>
</feature>
<evidence type="ECO:0008006" key="4">
    <source>
        <dbReference type="Google" id="ProtNLM"/>
    </source>
</evidence>
<feature type="compositionally biased region" description="Low complexity" evidence="1">
    <location>
        <begin position="116"/>
        <end position="125"/>
    </location>
</feature>
<dbReference type="Gene3D" id="3.30.10.20">
    <property type="match status" value="1"/>
</dbReference>
<dbReference type="RefSeq" id="WP_098694912.1">
    <property type="nucleotide sequence ID" value="NZ_CP023778.1"/>
</dbReference>
<reference evidence="2 3" key="1">
    <citation type="submission" date="2017-10" db="EMBL/GenBank/DDBJ databases">
        <title>Comparative genomics between pathogenic Norcardia.</title>
        <authorList>
            <person name="Zeng L."/>
        </authorList>
    </citation>
    <scope>NUCLEOTIDE SEQUENCE [LARGE SCALE GENOMIC DNA]</scope>
    <source>
        <strain evidence="2 3">NC_YFY_NT001</strain>
    </source>
</reference>
<proteinExistence type="predicted"/>
<evidence type="ECO:0000313" key="3">
    <source>
        <dbReference type="Proteomes" id="UP000221961"/>
    </source>
</evidence>
<name>A0A291RKK2_9NOCA</name>
<organism evidence="2 3">
    <name type="scientific">Nocardia terpenica</name>
    <dbReference type="NCBI Taxonomy" id="455432"/>
    <lineage>
        <taxon>Bacteria</taxon>
        <taxon>Bacillati</taxon>
        <taxon>Actinomycetota</taxon>
        <taxon>Actinomycetes</taxon>
        <taxon>Mycobacteriales</taxon>
        <taxon>Nocardiaceae</taxon>
        <taxon>Nocardia</taxon>
    </lineage>
</organism>
<dbReference type="PROSITE" id="PS51257">
    <property type="entry name" value="PROKAR_LIPOPROTEIN"/>
    <property type="match status" value="1"/>
</dbReference>
<feature type="region of interest" description="Disordered" evidence="1">
    <location>
        <begin position="28"/>
        <end position="65"/>
    </location>
</feature>
<sequence>MRRFAIVVSALAVALGCAGCGGSSGGGGTAAGSSAPATKAAPTSAAQDAAAQCQAQPWPRPLPDFRGQRLGTTVVGTALCFDITAITAADGSDVMHDPKSMTLPWTITDQSPAAGTPVSSTTPVTLSVAQDKRN</sequence>
<evidence type="ECO:0000313" key="2">
    <source>
        <dbReference type="EMBL" id="ATL67799.1"/>
    </source>
</evidence>
<dbReference type="AlphaFoldDB" id="A0A291RKK2"/>
<feature type="region of interest" description="Disordered" evidence="1">
    <location>
        <begin position="109"/>
        <end position="134"/>
    </location>
</feature>
<dbReference type="GeneID" id="88359256"/>
<accession>A0A291RKK2</accession>